<reference evidence="2 3" key="1">
    <citation type="submission" date="2017-12" db="EMBL/GenBank/DDBJ databases">
        <title>High-resolution comparative analysis of great ape genomes.</title>
        <authorList>
            <person name="Pollen A."/>
            <person name="Hastie A."/>
            <person name="Hormozdiari F."/>
            <person name="Dougherty M."/>
            <person name="Liu R."/>
            <person name="Chaisson M."/>
            <person name="Hoppe E."/>
            <person name="Hill C."/>
            <person name="Pang A."/>
            <person name="Hillier L."/>
            <person name="Baker C."/>
            <person name="Armstrong J."/>
            <person name="Shendure J."/>
            <person name="Paten B."/>
            <person name="Wilson R."/>
            <person name="Chao H."/>
            <person name="Schneider V."/>
            <person name="Ventura M."/>
            <person name="Kronenberg Z."/>
            <person name="Murali S."/>
            <person name="Gordon D."/>
            <person name="Cantsilieris S."/>
            <person name="Munson K."/>
            <person name="Nelson B."/>
            <person name="Raja A."/>
            <person name="Underwood J."/>
            <person name="Diekhans M."/>
            <person name="Fiddes I."/>
            <person name="Haussler D."/>
            <person name="Eichler E."/>
        </authorList>
    </citation>
    <scope>NUCLEOTIDE SEQUENCE [LARGE SCALE GENOMIC DNA]</scope>
    <source>
        <strain evidence="2">Yerkes chimp pedigree #C0471</strain>
    </source>
</reference>
<gene>
    <name evidence="2" type="ORF">CK820_G0026960</name>
</gene>
<name>A0A2J8LQK8_PANTR</name>
<dbReference type="SMR" id="A0A2J8LQK8"/>
<keyword evidence="1" id="KW-1133">Transmembrane helix</keyword>
<dbReference type="EMBL" id="NBAG03000280">
    <property type="protein sequence ID" value="PNI49562.1"/>
    <property type="molecule type" value="Genomic_DNA"/>
</dbReference>
<comment type="caution">
    <text evidence="2">The sequence shown here is derived from an EMBL/GenBank/DDBJ whole genome shotgun (WGS) entry which is preliminary data.</text>
</comment>
<accession>A0A2J8LQK8</accession>
<evidence type="ECO:0000313" key="3">
    <source>
        <dbReference type="Proteomes" id="UP000236370"/>
    </source>
</evidence>
<organism evidence="2 3">
    <name type="scientific">Pan troglodytes</name>
    <name type="common">Chimpanzee</name>
    <dbReference type="NCBI Taxonomy" id="9598"/>
    <lineage>
        <taxon>Eukaryota</taxon>
        <taxon>Metazoa</taxon>
        <taxon>Chordata</taxon>
        <taxon>Craniata</taxon>
        <taxon>Vertebrata</taxon>
        <taxon>Euteleostomi</taxon>
        <taxon>Mammalia</taxon>
        <taxon>Eutheria</taxon>
        <taxon>Euarchontoglires</taxon>
        <taxon>Primates</taxon>
        <taxon>Haplorrhini</taxon>
        <taxon>Catarrhini</taxon>
        <taxon>Hominidae</taxon>
        <taxon>Pan</taxon>
    </lineage>
</organism>
<dbReference type="Proteomes" id="UP000236370">
    <property type="component" value="Unassembled WGS sequence"/>
</dbReference>
<keyword evidence="1" id="KW-0812">Transmembrane</keyword>
<protein>
    <submittedName>
        <fullName evidence="2">SLC48A1 isoform 7</fullName>
    </submittedName>
</protein>
<keyword evidence="1" id="KW-0472">Membrane</keyword>
<feature type="non-terminal residue" evidence="2">
    <location>
        <position position="36"/>
    </location>
</feature>
<proteinExistence type="predicted"/>
<dbReference type="AlphaFoldDB" id="A0A2J8LQK8"/>
<evidence type="ECO:0000256" key="1">
    <source>
        <dbReference type="SAM" id="Phobius"/>
    </source>
</evidence>
<feature type="transmembrane region" description="Helical" evidence="1">
    <location>
        <begin position="16"/>
        <end position="35"/>
    </location>
</feature>
<sequence>MYMQDYWRTWLKGLRGFFFVGVLFSAVSIAAFCTFL</sequence>
<evidence type="ECO:0000313" key="2">
    <source>
        <dbReference type="EMBL" id="PNI49562.1"/>
    </source>
</evidence>